<reference evidence="2" key="1">
    <citation type="journal article" date="2019" name="Int. J. Syst. Evol. Microbiol.">
        <title>The Global Catalogue of Microorganisms (GCM) 10K type strain sequencing project: providing services to taxonomists for standard genome sequencing and annotation.</title>
        <authorList>
            <consortium name="The Broad Institute Genomics Platform"/>
            <consortium name="The Broad Institute Genome Sequencing Center for Infectious Disease"/>
            <person name="Wu L."/>
            <person name="Ma J."/>
        </authorList>
    </citation>
    <scope>NUCLEOTIDE SEQUENCE [LARGE SCALE GENOMIC DNA]</scope>
    <source>
        <strain evidence="2">JCM 31404</strain>
    </source>
</reference>
<keyword evidence="2" id="KW-1185">Reference proteome</keyword>
<proteinExistence type="predicted"/>
<sequence>MINTMRGETFMADIILLKKWHLDDQNPEQLNVCANAQYIEAAQKRTQPRQEALAAGRGTRPA</sequence>
<gene>
    <name evidence="1" type="ORF">GCM10008959_31770</name>
</gene>
<evidence type="ECO:0000313" key="2">
    <source>
        <dbReference type="Proteomes" id="UP000634308"/>
    </source>
</evidence>
<name>A0ABQ2RUA4_9DEIO</name>
<comment type="caution">
    <text evidence="1">The sequence shown here is derived from an EMBL/GenBank/DDBJ whole genome shotgun (WGS) entry which is preliminary data.</text>
</comment>
<dbReference type="EMBL" id="BMQM01000025">
    <property type="protein sequence ID" value="GGR67237.1"/>
    <property type="molecule type" value="Genomic_DNA"/>
</dbReference>
<evidence type="ECO:0000313" key="1">
    <source>
        <dbReference type="EMBL" id="GGR67237.1"/>
    </source>
</evidence>
<accession>A0ABQ2RUA4</accession>
<organism evidence="1 2">
    <name type="scientific">Deinococcus seoulensis</name>
    <dbReference type="NCBI Taxonomy" id="1837379"/>
    <lineage>
        <taxon>Bacteria</taxon>
        <taxon>Thermotogati</taxon>
        <taxon>Deinococcota</taxon>
        <taxon>Deinococci</taxon>
        <taxon>Deinococcales</taxon>
        <taxon>Deinococcaceae</taxon>
        <taxon>Deinococcus</taxon>
    </lineage>
</organism>
<dbReference type="Proteomes" id="UP000634308">
    <property type="component" value="Unassembled WGS sequence"/>
</dbReference>
<protein>
    <submittedName>
        <fullName evidence="1">Uncharacterized protein</fullName>
    </submittedName>
</protein>